<evidence type="ECO:0000256" key="2">
    <source>
        <dbReference type="ARBA" id="ARBA00023134"/>
    </source>
</evidence>
<gene>
    <name evidence="5" type="ORF">Taro_011241</name>
</gene>
<dbReference type="GO" id="GO:0005525">
    <property type="term" value="F:GTP binding"/>
    <property type="evidence" value="ECO:0007669"/>
    <property type="project" value="UniProtKB-KW"/>
</dbReference>
<keyword evidence="3" id="KW-0472">Membrane</keyword>
<reference evidence="5" key="1">
    <citation type="submission" date="2017-07" db="EMBL/GenBank/DDBJ databases">
        <title>Taro Niue Genome Assembly and Annotation.</title>
        <authorList>
            <person name="Atibalentja N."/>
            <person name="Keating K."/>
            <person name="Fields C.J."/>
        </authorList>
    </citation>
    <scope>NUCLEOTIDE SEQUENCE</scope>
    <source>
        <strain evidence="5">Niue_2</strain>
        <tissue evidence="5">Leaf</tissue>
    </source>
</reference>
<protein>
    <recommendedName>
        <fullName evidence="4">G domain-containing protein</fullName>
    </recommendedName>
</protein>
<feature type="non-terminal residue" evidence="5">
    <location>
        <position position="1"/>
    </location>
</feature>
<dbReference type="InterPro" id="IPR027417">
    <property type="entry name" value="P-loop_NTPase"/>
</dbReference>
<organism evidence="5 6">
    <name type="scientific">Colocasia esculenta</name>
    <name type="common">Wild taro</name>
    <name type="synonym">Arum esculentum</name>
    <dbReference type="NCBI Taxonomy" id="4460"/>
    <lineage>
        <taxon>Eukaryota</taxon>
        <taxon>Viridiplantae</taxon>
        <taxon>Streptophyta</taxon>
        <taxon>Embryophyta</taxon>
        <taxon>Tracheophyta</taxon>
        <taxon>Spermatophyta</taxon>
        <taxon>Magnoliopsida</taxon>
        <taxon>Liliopsida</taxon>
        <taxon>Araceae</taxon>
        <taxon>Aroideae</taxon>
        <taxon>Colocasieae</taxon>
        <taxon>Colocasia</taxon>
    </lineage>
</organism>
<evidence type="ECO:0000259" key="4">
    <source>
        <dbReference type="Pfam" id="PF01926"/>
    </source>
</evidence>
<feature type="transmembrane region" description="Helical" evidence="3">
    <location>
        <begin position="197"/>
        <end position="215"/>
    </location>
</feature>
<dbReference type="Gene3D" id="3.40.50.300">
    <property type="entry name" value="P-loop containing nucleotide triphosphate hydrolases"/>
    <property type="match status" value="1"/>
</dbReference>
<dbReference type="GO" id="GO:0005739">
    <property type="term" value="C:mitochondrion"/>
    <property type="evidence" value="ECO:0007669"/>
    <property type="project" value="TreeGrafter"/>
</dbReference>
<dbReference type="SUPFAM" id="SSF52540">
    <property type="entry name" value="P-loop containing nucleoside triphosphate hydrolases"/>
    <property type="match status" value="1"/>
</dbReference>
<dbReference type="InterPro" id="IPR006073">
    <property type="entry name" value="GTP-bd"/>
</dbReference>
<name>A0A843U5J9_COLES</name>
<keyword evidence="6" id="KW-1185">Reference proteome</keyword>
<keyword evidence="2" id="KW-0342">GTP-binding</keyword>
<dbReference type="PANTHER" id="PTHR45782">
    <property type="entry name" value="MITOCHONDRIAL RIBOSOME-ASSOCIATED GTPASE 1"/>
    <property type="match status" value="1"/>
</dbReference>
<evidence type="ECO:0000256" key="1">
    <source>
        <dbReference type="ARBA" id="ARBA00022741"/>
    </source>
</evidence>
<evidence type="ECO:0000313" key="5">
    <source>
        <dbReference type="EMBL" id="MQL78801.1"/>
    </source>
</evidence>
<keyword evidence="1" id="KW-0547">Nucleotide-binding</keyword>
<evidence type="ECO:0000313" key="6">
    <source>
        <dbReference type="Proteomes" id="UP000652761"/>
    </source>
</evidence>
<dbReference type="AlphaFoldDB" id="A0A843U5J9"/>
<sequence>MPASGVSAAFGRRLGAAVKEARASRRGGPWGHSAAAARAIVERIPLVDLIVEVRDARIPASSAFQLMRGSPFWRKRIVLLNKVDLADRTHTEKWIKHFKEENHICYAVNSHNKENVKELLSFLRAQIRDLKGEESNYTATLMLVGIPNVGKSALANSMHQTGRVSAAEKGKLKHAIVSSTPMETKDISSYKVCVSPFVFLFLPFFLLYYIHMILFL</sequence>
<keyword evidence="3" id="KW-0812">Transmembrane</keyword>
<evidence type="ECO:0000256" key="3">
    <source>
        <dbReference type="SAM" id="Phobius"/>
    </source>
</evidence>
<keyword evidence="3" id="KW-1133">Transmembrane helix</keyword>
<dbReference type="GO" id="GO:0003924">
    <property type="term" value="F:GTPase activity"/>
    <property type="evidence" value="ECO:0007669"/>
    <property type="project" value="TreeGrafter"/>
</dbReference>
<dbReference type="GO" id="GO:0032543">
    <property type="term" value="P:mitochondrial translation"/>
    <property type="evidence" value="ECO:0007669"/>
    <property type="project" value="TreeGrafter"/>
</dbReference>
<dbReference type="OrthoDB" id="269151at2759"/>
<dbReference type="Proteomes" id="UP000652761">
    <property type="component" value="Unassembled WGS sequence"/>
</dbReference>
<dbReference type="Pfam" id="PF01926">
    <property type="entry name" value="MMR_HSR1"/>
    <property type="match status" value="1"/>
</dbReference>
<comment type="caution">
    <text evidence="5">The sequence shown here is derived from an EMBL/GenBank/DDBJ whole genome shotgun (WGS) entry which is preliminary data.</text>
</comment>
<dbReference type="PANTHER" id="PTHR45782:SF1">
    <property type="entry name" value="DAR GTPASE 2, MITOCHONDRIAL"/>
    <property type="match status" value="1"/>
</dbReference>
<dbReference type="EMBL" id="NMUH01000418">
    <property type="protein sequence ID" value="MQL78801.1"/>
    <property type="molecule type" value="Genomic_DNA"/>
</dbReference>
<feature type="domain" description="G" evidence="4">
    <location>
        <begin position="141"/>
        <end position="193"/>
    </location>
</feature>
<accession>A0A843U5J9</accession>
<proteinExistence type="predicted"/>